<reference evidence="2 3" key="1">
    <citation type="journal article" date="2016" name="BMC Genomics">
        <title>Combined genomic and structural analyses of a cultured magnetotactic bacterium reveals its niche adaptation to a dynamic environment.</title>
        <authorList>
            <person name="Araujo A.C."/>
            <person name="Morillo V."/>
            <person name="Cypriano J."/>
            <person name="Teixeira L.C."/>
            <person name="Leao P."/>
            <person name="Lyra S."/>
            <person name="Almeida L.G."/>
            <person name="Bazylinski D.A."/>
            <person name="Vasconcellos A.T."/>
            <person name="Abreu F."/>
            <person name="Lins U."/>
        </authorList>
    </citation>
    <scope>NUCLEOTIDE SEQUENCE [LARGE SCALE GENOMIC DNA]</scope>
    <source>
        <strain evidence="2 3">IT-1</strain>
    </source>
</reference>
<organism evidence="2 3">
    <name type="scientific">Magnetofaba australis IT-1</name>
    <dbReference type="NCBI Taxonomy" id="1434232"/>
    <lineage>
        <taxon>Bacteria</taxon>
        <taxon>Pseudomonadati</taxon>
        <taxon>Pseudomonadota</taxon>
        <taxon>Magnetococcia</taxon>
        <taxon>Magnetococcales</taxon>
        <taxon>Magnetococcaceae</taxon>
        <taxon>Magnetofaba</taxon>
    </lineage>
</organism>
<dbReference type="SUPFAM" id="SSF58104">
    <property type="entry name" value="Methyl-accepting chemotaxis protein (MCP) signaling domain"/>
    <property type="match status" value="1"/>
</dbReference>
<comment type="caution">
    <text evidence="2">The sequence shown here is derived from an EMBL/GenBank/DDBJ whole genome shotgun (WGS) entry which is preliminary data.</text>
</comment>
<evidence type="ECO:0000313" key="3">
    <source>
        <dbReference type="Proteomes" id="UP000194003"/>
    </source>
</evidence>
<dbReference type="EMBL" id="LVJN01000020">
    <property type="protein sequence ID" value="OSM02476.1"/>
    <property type="molecule type" value="Genomic_DNA"/>
</dbReference>
<evidence type="ECO:0000313" key="2">
    <source>
        <dbReference type="EMBL" id="OSM02476.1"/>
    </source>
</evidence>
<accession>A0A1Y2K4A8</accession>
<dbReference type="RefSeq" id="WP_085445331.1">
    <property type="nucleotide sequence ID" value="NZ_LVJN01000020.1"/>
</dbReference>
<dbReference type="AlphaFoldDB" id="A0A1Y2K4A8"/>
<dbReference type="OrthoDB" id="266313at2"/>
<dbReference type="Gene3D" id="1.10.287.950">
    <property type="entry name" value="Methyl-accepting chemotaxis protein"/>
    <property type="match status" value="1"/>
</dbReference>
<keyword evidence="3" id="KW-1185">Reference proteome</keyword>
<dbReference type="InterPro" id="IPR025991">
    <property type="entry name" value="Chemoreceptor_zinc-bind_dom"/>
</dbReference>
<evidence type="ECO:0000259" key="1">
    <source>
        <dbReference type="Pfam" id="PF13682"/>
    </source>
</evidence>
<proteinExistence type="predicted"/>
<name>A0A1Y2K4A8_9PROT</name>
<dbReference type="STRING" id="1434232.MAIT1_02621"/>
<dbReference type="Pfam" id="PF13682">
    <property type="entry name" value="CZB"/>
    <property type="match status" value="1"/>
</dbReference>
<dbReference type="Proteomes" id="UP000194003">
    <property type="component" value="Unassembled WGS sequence"/>
</dbReference>
<sequence length="289" mass="31256">MDHATHAAQSTNEVGESIKALRSVNNAILQVIAEQSEGVDEISQAIKTVDQANQEVTRNTEQMAAGAQEVARAASEAAVGTQEIASSASTVSAGAQDVAQESSQVKEKLQQVREFASEVSLASAKVQKSMIDLMVSSYKLDGIVGGASMLLEATAAASDSLKRAEEGFSVGQPLFDIGAVKQSHLAWMEQLINIVRGNDAVPEEVIEDERSCAFGKWYLEVAGEWAADSLFQEIGVAHKQVHDQGKEIVQMALAADKHADVEFSMVKFNAMRVKLFTLLDEFYLRNMTY</sequence>
<protein>
    <recommendedName>
        <fullName evidence="1">Chemoreceptor zinc-binding domain-containing protein</fullName>
    </recommendedName>
</protein>
<gene>
    <name evidence="2" type="ORF">MAIT1_02621</name>
</gene>
<dbReference type="Gene3D" id="1.20.120.30">
    <property type="entry name" value="Aspartate receptor, ligand-binding domain"/>
    <property type="match status" value="1"/>
</dbReference>
<feature type="domain" description="Chemoreceptor zinc-binding" evidence="1">
    <location>
        <begin position="184"/>
        <end position="249"/>
    </location>
</feature>